<evidence type="ECO:0000256" key="1">
    <source>
        <dbReference type="SAM" id="MobiDB-lite"/>
    </source>
</evidence>
<proteinExistence type="predicted"/>
<dbReference type="InterPro" id="IPR003745">
    <property type="entry name" value="DUF166"/>
</dbReference>
<feature type="region of interest" description="Disordered" evidence="1">
    <location>
        <begin position="1"/>
        <end position="21"/>
    </location>
</feature>
<evidence type="ECO:0000313" key="2">
    <source>
        <dbReference type="EMBL" id="BDD88284.1"/>
    </source>
</evidence>
<organism evidence="2 3">
    <name type="scientific">Desulfofustis limnaeus</name>
    <dbReference type="NCBI Taxonomy" id="2740163"/>
    <lineage>
        <taxon>Bacteria</taxon>
        <taxon>Pseudomonadati</taxon>
        <taxon>Thermodesulfobacteriota</taxon>
        <taxon>Desulfobulbia</taxon>
        <taxon>Desulfobulbales</taxon>
        <taxon>Desulfocapsaceae</taxon>
        <taxon>Desulfofustis</taxon>
    </lineage>
</organism>
<gene>
    <name evidence="2" type="ORF">DPPLL_26490</name>
</gene>
<name>A0ABM7WBH7_9BACT</name>
<dbReference type="EMBL" id="AP025516">
    <property type="protein sequence ID" value="BDD88284.1"/>
    <property type="molecule type" value="Genomic_DNA"/>
</dbReference>
<sequence length="111" mass="12599">MNDHQDTSLHPRQRVTVFQQQGSGERKIAGVRRYGSDIIELQVLSIDQDLPSIIDDSSAFLPERIDADLVLDFLKHYDLSQDLAERCARQRIPLVVSGKKSLNQWSLTPPT</sequence>
<evidence type="ECO:0000313" key="3">
    <source>
        <dbReference type="Proteomes" id="UP000830055"/>
    </source>
</evidence>
<accession>A0ABM7WBH7</accession>
<keyword evidence="3" id="KW-1185">Reference proteome</keyword>
<reference evidence="2 3" key="1">
    <citation type="submission" date="2022-01" db="EMBL/GenBank/DDBJ databases">
        <title>Desulfofustis limnae sp. nov., a novel mesophilic sulfate-reducing bacterium isolated from marsh soil.</title>
        <authorList>
            <person name="Watanabe M."/>
            <person name="Takahashi A."/>
            <person name="Kojima H."/>
            <person name="Fukui M."/>
        </authorList>
    </citation>
    <scope>NUCLEOTIDE SEQUENCE [LARGE SCALE GENOMIC DNA]</scope>
    <source>
        <strain evidence="2 3">PPLL</strain>
    </source>
</reference>
<dbReference type="Proteomes" id="UP000830055">
    <property type="component" value="Chromosome"/>
</dbReference>
<dbReference type="Pfam" id="PF02593">
    <property type="entry name" value="DUF166"/>
    <property type="match status" value="1"/>
</dbReference>
<protein>
    <submittedName>
        <fullName evidence="2">Uncharacterized protein</fullName>
    </submittedName>
</protein>